<sequence>MRGYTQRDLIHSVPKRAKGFSPVLQLQGLEILLRSNSVLVMETSEPALVPEWLRTAGSVVGARNSAQHCVSSSTNIAHHTRNRSSKTPSRSLYAPQVLELVAGFTSLFIIIPQVVSLLSFSD</sequence>
<evidence type="ECO:0000256" key="1">
    <source>
        <dbReference type="SAM" id="Phobius"/>
    </source>
</evidence>
<organism evidence="2 3">
    <name type="scientific">Crotalaria pallida</name>
    <name type="common">Smooth rattlebox</name>
    <name type="synonym">Crotalaria striata</name>
    <dbReference type="NCBI Taxonomy" id="3830"/>
    <lineage>
        <taxon>Eukaryota</taxon>
        <taxon>Viridiplantae</taxon>
        <taxon>Streptophyta</taxon>
        <taxon>Embryophyta</taxon>
        <taxon>Tracheophyta</taxon>
        <taxon>Spermatophyta</taxon>
        <taxon>Magnoliopsida</taxon>
        <taxon>eudicotyledons</taxon>
        <taxon>Gunneridae</taxon>
        <taxon>Pentapetalae</taxon>
        <taxon>rosids</taxon>
        <taxon>fabids</taxon>
        <taxon>Fabales</taxon>
        <taxon>Fabaceae</taxon>
        <taxon>Papilionoideae</taxon>
        <taxon>50 kb inversion clade</taxon>
        <taxon>genistoids sensu lato</taxon>
        <taxon>core genistoids</taxon>
        <taxon>Crotalarieae</taxon>
        <taxon>Crotalaria</taxon>
    </lineage>
</organism>
<gene>
    <name evidence="2" type="ORF">RIF29_15830</name>
</gene>
<feature type="transmembrane region" description="Helical" evidence="1">
    <location>
        <begin position="97"/>
        <end position="120"/>
    </location>
</feature>
<keyword evidence="1" id="KW-0812">Transmembrane</keyword>
<dbReference type="EMBL" id="JAYWIO010000003">
    <property type="protein sequence ID" value="KAK7274733.1"/>
    <property type="molecule type" value="Genomic_DNA"/>
</dbReference>
<reference evidence="2 3" key="1">
    <citation type="submission" date="2024-01" db="EMBL/GenBank/DDBJ databases">
        <title>The genomes of 5 underutilized Papilionoideae crops provide insights into root nodulation and disease resistanc.</title>
        <authorList>
            <person name="Yuan L."/>
        </authorList>
    </citation>
    <scope>NUCLEOTIDE SEQUENCE [LARGE SCALE GENOMIC DNA]</scope>
    <source>
        <strain evidence="2">ZHUSHIDOU_FW_LH</strain>
        <tissue evidence="2">Leaf</tissue>
    </source>
</reference>
<dbReference type="AlphaFoldDB" id="A0AAN9IBI1"/>
<evidence type="ECO:0000313" key="2">
    <source>
        <dbReference type="EMBL" id="KAK7274733.1"/>
    </source>
</evidence>
<keyword evidence="1" id="KW-0472">Membrane</keyword>
<name>A0AAN9IBI1_CROPI</name>
<keyword evidence="3" id="KW-1185">Reference proteome</keyword>
<comment type="caution">
    <text evidence="2">The sequence shown here is derived from an EMBL/GenBank/DDBJ whole genome shotgun (WGS) entry which is preliminary data.</text>
</comment>
<evidence type="ECO:0000313" key="3">
    <source>
        <dbReference type="Proteomes" id="UP001372338"/>
    </source>
</evidence>
<protein>
    <submittedName>
        <fullName evidence="2">Uncharacterized protein</fullName>
    </submittedName>
</protein>
<accession>A0AAN9IBI1</accession>
<dbReference type="Proteomes" id="UP001372338">
    <property type="component" value="Unassembled WGS sequence"/>
</dbReference>
<keyword evidence="1" id="KW-1133">Transmembrane helix</keyword>
<proteinExistence type="predicted"/>